<feature type="transmembrane region" description="Helical" evidence="1">
    <location>
        <begin position="51"/>
        <end position="69"/>
    </location>
</feature>
<dbReference type="AlphaFoldDB" id="A0A191T988"/>
<accession>A0A191T988</accession>
<organism evidence="2">
    <name type="scientific">Escherichia coli</name>
    <dbReference type="NCBI Taxonomy" id="562"/>
    <lineage>
        <taxon>Bacteria</taxon>
        <taxon>Pseudomonadati</taxon>
        <taxon>Pseudomonadota</taxon>
        <taxon>Gammaproteobacteria</taxon>
        <taxon>Enterobacterales</taxon>
        <taxon>Enterobacteriaceae</taxon>
        <taxon>Escherichia</taxon>
    </lineage>
</organism>
<keyword evidence="2" id="KW-0614">Plasmid</keyword>
<keyword evidence="1" id="KW-0812">Transmembrane</keyword>
<name>A0A191T988_ECOLX</name>
<keyword evidence="1" id="KW-0472">Membrane</keyword>
<reference evidence="2" key="1">
    <citation type="submission" date="2016-03" db="EMBL/GenBank/DDBJ databases">
        <title>Resistome analysis of KPC-2-producing Escherichia coli ST224 strain isolated in Brazil using whole genome sequencing.</title>
        <authorList>
            <person name="Rossi I.G."/>
            <person name="Araujo B.F."/>
            <person name="Cerdeira L.T."/>
            <person name="Campos P.A."/>
            <person name="Royer S."/>
            <person name="Ferreira M.L."/>
            <person name="Batistao D.W.F."/>
            <person name="Souza T.A."/>
            <person name="Vancan S.I.S."/>
            <person name="Lincopan N."/>
            <person name="Gontijo-Filho P.P."/>
            <person name="Ribas R.M."/>
        </authorList>
    </citation>
    <scope>NUCLEOTIDE SEQUENCE</scope>
    <source>
        <strain evidence="2">ECO37</strain>
        <plasmid evidence="2">ECO37P2</plasmid>
    </source>
</reference>
<evidence type="ECO:0000256" key="1">
    <source>
        <dbReference type="SAM" id="Phobius"/>
    </source>
</evidence>
<feature type="transmembrane region" description="Helical" evidence="1">
    <location>
        <begin position="161"/>
        <end position="186"/>
    </location>
</feature>
<dbReference type="RefSeq" id="WP_103246014.1">
    <property type="nucleotide sequence ID" value="NZ_KU963390.1"/>
</dbReference>
<evidence type="ECO:0000313" key="2">
    <source>
        <dbReference type="EMBL" id="ANI75646.1"/>
    </source>
</evidence>
<dbReference type="EMBL" id="KU963390">
    <property type="protein sequence ID" value="ANI75646.1"/>
    <property type="molecule type" value="Genomic_DNA"/>
</dbReference>
<geneLocation type="plasmid" evidence="2">
    <name>ECO37P2</name>
</geneLocation>
<feature type="transmembrane region" description="Helical" evidence="1">
    <location>
        <begin position="21"/>
        <end position="45"/>
    </location>
</feature>
<protein>
    <submittedName>
        <fullName evidence="2">Uncharacterized protein</fullName>
    </submittedName>
</protein>
<keyword evidence="1" id="KW-1133">Transmembrane helix</keyword>
<sequence>MNKDDYLKRFRGMIDVQNRKNTITGALVLVGIMAVLMPGAIFWFIKSDYVTYPLISYLGVLIVGAAAVNRYSKSRLSRMHLDSRDLSLIIDADHPIAQDVIMRTRETGNFTYADLNQLLAGYERLSAASEYAVTGVNKKLRVYSSSNGKWLRIAARPLKHVVLNVLVFAIILAQLGVAAGILPTLHEVFTGQPLPKLSLNLSIREIIMQIAIPRGITIGALYFVRLLITKRY</sequence>
<proteinExistence type="predicted"/>
<feature type="transmembrane region" description="Helical" evidence="1">
    <location>
        <begin position="206"/>
        <end position="228"/>
    </location>
</feature>